<evidence type="ECO:0000313" key="2">
    <source>
        <dbReference type="EMBL" id="MDX6849563.1"/>
    </source>
</evidence>
<gene>
    <name evidence="2" type="ORF">SCD92_09335</name>
</gene>
<evidence type="ECO:0000313" key="3">
    <source>
        <dbReference type="Proteomes" id="UP001273505"/>
    </source>
</evidence>
<organism evidence="2 3">
    <name type="scientific">Gilvimarinus gilvus</name>
    <dbReference type="NCBI Taxonomy" id="3058038"/>
    <lineage>
        <taxon>Bacteria</taxon>
        <taxon>Pseudomonadati</taxon>
        <taxon>Pseudomonadota</taxon>
        <taxon>Gammaproteobacteria</taxon>
        <taxon>Cellvibrionales</taxon>
        <taxon>Cellvibrionaceae</taxon>
        <taxon>Gilvimarinus</taxon>
    </lineage>
</organism>
<accession>A0ABU4S162</accession>
<feature type="signal peptide" evidence="1">
    <location>
        <begin position="1"/>
        <end position="20"/>
    </location>
</feature>
<sequence length="253" mass="28432">MKIYVWFSVVLGMACANAIADPLAQLQAELLDLSQPREANYLVSVMTKQLNGKGDDQIVRRGEAGVQVYDDGENLSVVYSAALLATMASEEQARLSNKDAPTPAIDGVRELTLLPLRSAINAAEQMQRVMAEAENIAAYQDTYNDKQARRLDFRLPESRLSKGQRKYIKSFQGIYSVWVDQNGTPLASRSRVDASGRVFIFIRFHIETESKQHYQVVNGQLITASEDYFHLSHGAGERYEHSLQRTVQPMQME</sequence>
<reference evidence="2 3" key="1">
    <citation type="submission" date="2023-11" db="EMBL/GenBank/DDBJ databases">
        <title>Gilvimarinus fulvus sp. nov., isolated from the surface of Kelp.</title>
        <authorList>
            <person name="Sun Y.Y."/>
            <person name="Gong Y."/>
            <person name="Du Z.J."/>
        </authorList>
    </citation>
    <scope>NUCLEOTIDE SEQUENCE [LARGE SCALE GENOMIC DNA]</scope>
    <source>
        <strain evidence="2 3">SDUM040013</strain>
    </source>
</reference>
<feature type="chain" id="PRO_5045883125" evidence="1">
    <location>
        <begin position="21"/>
        <end position="253"/>
    </location>
</feature>
<dbReference type="EMBL" id="JAXAFO010000013">
    <property type="protein sequence ID" value="MDX6849563.1"/>
    <property type="molecule type" value="Genomic_DNA"/>
</dbReference>
<name>A0ABU4S162_9GAMM</name>
<dbReference type="PROSITE" id="PS51257">
    <property type="entry name" value="PROKAR_LIPOPROTEIN"/>
    <property type="match status" value="1"/>
</dbReference>
<dbReference type="Proteomes" id="UP001273505">
    <property type="component" value="Unassembled WGS sequence"/>
</dbReference>
<keyword evidence="1" id="KW-0732">Signal</keyword>
<proteinExistence type="predicted"/>
<keyword evidence="3" id="KW-1185">Reference proteome</keyword>
<comment type="caution">
    <text evidence="2">The sequence shown here is derived from an EMBL/GenBank/DDBJ whole genome shotgun (WGS) entry which is preliminary data.</text>
</comment>
<dbReference type="RefSeq" id="WP_302724821.1">
    <property type="nucleotide sequence ID" value="NZ_JAULRU010000823.1"/>
</dbReference>
<protein>
    <submittedName>
        <fullName evidence="2">Uncharacterized protein</fullName>
    </submittedName>
</protein>
<evidence type="ECO:0000256" key="1">
    <source>
        <dbReference type="SAM" id="SignalP"/>
    </source>
</evidence>